<reference evidence="1 2" key="1">
    <citation type="submission" date="2018-08" db="EMBL/GenBank/DDBJ databases">
        <title>Recombination of ecologically and evolutionarily significant loci maintains genetic cohesion in the Pseudomonas syringae species complex.</title>
        <authorList>
            <person name="Dillon M."/>
            <person name="Thakur S."/>
            <person name="Almeida R.N.D."/>
            <person name="Weir B.S."/>
            <person name="Guttman D.S."/>
        </authorList>
    </citation>
    <scope>NUCLEOTIDE SEQUENCE [LARGE SCALE GENOMIC DNA]</scope>
    <source>
        <strain evidence="1 2">ICMP 3706</strain>
    </source>
</reference>
<accession>A0A3M3ZUT5</accession>
<sequence>MAVASGQRDAFEHLKLVVALVQVADFQGGRGLGHVGSSLKCARWLPANVKLAQRLKDNHQRLWSSVEGLDGLSHLGSGRSHEGKHDALQNRGVREKGAMLPALAWCWK</sequence>
<protein>
    <submittedName>
        <fullName evidence="1">Uncharacterized protein</fullName>
    </submittedName>
</protein>
<evidence type="ECO:0000313" key="2">
    <source>
        <dbReference type="Proteomes" id="UP000281604"/>
    </source>
</evidence>
<gene>
    <name evidence="1" type="ORF">ALQ30_101006</name>
</gene>
<dbReference type="AlphaFoldDB" id="A0A3M3ZUT5"/>
<evidence type="ECO:0000313" key="1">
    <source>
        <dbReference type="EMBL" id="RMO97849.1"/>
    </source>
</evidence>
<dbReference type="Proteomes" id="UP000281604">
    <property type="component" value="Unassembled WGS sequence"/>
</dbReference>
<comment type="caution">
    <text evidence="1">The sequence shown here is derived from an EMBL/GenBank/DDBJ whole genome shotgun (WGS) entry which is preliminary data.</text>
</comment>
<organism evidence="1 2">
    <name type="scientific">Pseudomonas syringae pv. persicae</name>
    <dbReference type="NCBI Taxonomy" id="237306"/>
    <lineage>
        <taxon>Bacteria</taxon>
        <taxon>Pseudomonadati</taxon>
        <taxon>Pseudomonadota</taxon>
        <taxon>Gammaproteobacteria</taxon>
        <taxon>Pseudomonadales</taxon>
        <taxon>Pseudomonadaceae</taxon>
        <taxon>Pseudomonas</taxon>
    </lineage>
</organism>
<proteinExistence type="predicted"/>
<name>A0A3M3ZUT5_9PSED</name>
<dbReference type="EMBL" id="RBQE01000531">
    <property type="protein sequence ID" value="RMO97849.1"/>
    <property type="molecule type" value="Genomic_DNA"/>
</dbReference>